<reference evidence="2" key="1">
    <citation type="journal article" date="2020" name="Fungal Divers.">
        <title>Resolving the Mortierellaceae phylogeny through synthesis of multi-gene phylogenetics and phylogenomics.</title>
        <authorList>
            <person name="Vandepol N."/>
            <person name="Liber J."/>
            <person name="Desiro A."/>
            <person name="Na H."/>
            <person name="Kennedy M."/>
            <person name="Barry K."/>
            <person name="Grigoriev I.V."/>
            <person name="Miller A.N."/>
            <person name="O'Donnell K."/>
            <person name="Stajich J.E."/>
            <person name="Bonito G."/>
        </authorList>
    </citation>
    <scope>NUCLEOTIDE SEQUENCE</scope>
    <source>
        <strain evidence="2">NRRL 2769</strain>
    </source>
</reference>
<accession>A0A9P6MMY3</accession>
<sequence length="123" mass="14480">MQTTAASNVGHAANFDRSMMANVREIRYETELERALREIDECEEEPEREGEDQLDEHYYLDAYKTMDQRLYRRPVLPVPPPPRPMSSEMYKKHHRMSLPIQNLMSKRISLGNTLRWKGRATAT</sequence>
<keyword evidence="3" id="KW-1185">Reference proteome</keyword>
<name>A0A9P6MMY3_9FUNG</name>
<dbReference type="AlphaFoldDB" id="A0A9P6MMY3"/>
<organism evidence="2 3">
    <name type="scientific">Entomortierella chlamydospora</name>
    <dbReference type="NCBI Taxonomy" id="101097"/>
    <lineage>
        <taxon>Eukaryota</taxon>
        <taxon>Fungi</taxon>
        <taxon>Fungi incertae sedis</taxon>
        <taxon>Mucoromycota</taxon>
        <taxon>Mortierellomycotina</taxon>
        <taxon>Mortierellomycetes</taxon>
        <taxon>Mortierellales</taxon>
        <taxon>Mortierellaceae</taxon>
        <taxon>Entomortierella</taxon>
    </lineage>
</organism>
<protein>
    <submittedName>
        <fullName evidence="2">Uncharacterized protein</fullName>
    </submittedName>
</protein>
<comment type="caution">
    <text evidence="2">The sequence shown here is derived from an EMBL/GenBank/DDBJ whole genome shotgun (WGS) entry which is preliminary data.</text>
</comment>
<gene>
    <name evidence="2" type="ORF">BGZ80_004082</name>
</gene>
<evidence type="ECO:0000256" key="1">
    <source>
        <dbReference type="SAM" id="MobiDB-lite"/>
    </source>
</evidence>
<dbReference type="EMBL" id="JAAAID010002121">
    <property type="protein sequence ID" value="KAG0007918.1"/>
    <property type="molecule type" value="Genomic_DNA"/>
</dbReference>
<dbReference type="Proteomes" id="UP000703661">
    <property type="component" value="Unassembled WGS sequence"/>
</dbReference>
<proteinExistence type="predicted"/>
<feature type="region of interest" description="Disordered" evidence="1">
    <location>
        <begin position="73"/>
        <end position="93"/>
    </location>
</feature>
<evidence type="ECO:0000313" key="3">
    <source>
        <dbReference type="Proteomes" id="UP000703661"/>
    </source>
</evidence>
<evidence type="ECO:0000313" key="2">
    <source>
        <dbReference type="EMBL" id="KAG0007918.1"/>
    </source>
</evidence>